<evidence type="ECO:0000256" key="1">
    <source>
        <dbReference type="ARBA" id="ARBA00004653"/>
    </source>
</evidence>
<evidence type="ECO:0000256" key="7">
    <source>
        <dbReference type="ARBA" id="ARBA00023034"/>
    </source>
</evidence>
<evidence type="ECO:0000313" key="12">
    <source>
        <dbReference type="Proteomes" id="UP000789508"/>
    </source>
</evidence>
<dbReference type="AlphaFoldDB" id="A0A9N9DMV3"/>
<reference evidence="11" key="1">
    <citation type="submission" date="2021-06" db="EMBL/GenBank/DDBJ databases">
        <authorList>
            <person name="Kallberg Y."/>
            <person name="Tangrot J."/>
            <person name="Rosling A."/>
        </authorList>
    </citation>
    <scope>NUCLEOTIDE SEQUENCE</scope>
    <source>
        <strain evidence="11">FL130A</strain>
    </source>
</reference>
<keyword evidence="6 10" id="KW-1133">Transmembrane helix</keyword>
<dbReference type="PANTHER" id="PTHR12952">
    <property type="entry name" value="SYS1"/>
    <property type="match status" value="1"/>
</dbReference>
<evidence type="ECO:0000256" key="6">
    <source>
        <dbReference type="ARBA" id="ARBA00022989"/>
    </source>
</evidence>
<evidence type="ECO:0000256" key="8">
    <source>
        <dbReference type="ARBA" id="ARBA00023136"/>
    </source>
</evidence>
<sequence>MRRKLAFRTNVWDPLLIIPQIIALQALYYTSISVIVLFTLLITGNDITLDHLLDYREFRGDTVLGWTLGFAWISNSVVGIYLLLRVVQRAKLVLDFTVTLHFFHLIITSYYSGHIPTTFVWWAINVTTCCIMIFGGELYCMRKEMEPIMLGGGSGGDGEGVTNGGGGGGGSTAQIKNKKSAEVDRDRYEMVPMEEIEVGG</sequence>
<dbReference type="PANTHER" id="PTHR12952:SF0">
    <property type="entry name" value="PROTEIN SYS1 HOMOLOG"/>
    <property type="match status" value="1"/>
</dbReference>
<keyword evidence="7" id="KW-0333">Golgi apparatus</keyword>
<dbReference type="OrthoDB" id="542931at2759"/>
<keyword evidence="4 10" id="KW-0812">Transmembrane</keyword>
<evidence type="ECO:0000256" key="5">
    <source>
        <dbReference type="ARBA" id="ARBA00022927"/>
    </source>
</evidence>
<evidence type="ECO:0000256" key="3">
    <source>
        <dbReference type="ARBA" id="ARBA00022448"/>
    </source>
</evidence>
<comment type="subcellular location">
    <subcellularLocation>
        <location evidence="1">Golgi apparatus membrane</location>
        <topology evidence="1">Multi-pass membrane protein</topology>
    </subcellularLocation>
</comment>
<name>A0A9N9DMV3_9GLOM</name>
<dbReference type="Proteomes" id="UP000789508">
    <property type="component" value="Unassembled WGS sequence"/>
</dbReference>
<protein>
    <submittedName>
        <fullName evidence="11">550_t:CDS:1</fullName>
    </submittedName>
</protein>
<organism evidence="11 12">
    <name type="scientific">Ambispora leptoticha</name>
    <dbReference type="NCBI Taxonomy" id="144679"/>
    <lineage>
        <taxon>Eukaryota</taxon>
        <taxon>Fungi</taxon>
        <taxon>Fungi incertae sedis</taxon>
        <taxon>Mucoromycota</taxon>
        <taxon>Glomeromycotina</taxon>
        <taxon>Glomeromycetes</taxon>
        <taxon>Archaeosporales</taxon>
        <taxon>Ambisporaceae</taxon>
        <taxon>Ambispora</taxon>
    </lineage>
</organism>
<feature type="region of interest" description="Disordered" evidence="9">
    <location>
        <begin position="157"/>
        <end position="183"/>
    </location>
</feature>
<feature type="transmembrane region" description="Helical" evidence="10">
    <location>
        <begin position="21"/>
        <end position="43"/>
    </location>
</feature>
<dbReference type="GO" id="GO:0000139">
    <property type="term" value="C:Golgi membrane"/>
    <property type="evidence" value="ECO:0007669"/>
    <property type="project" value="UniProtKB-SubCell"/>
</dbReference>
<dbReference type="EMBL" id="CAJVPS010008847">
    <property type="protein sequence ID" value="CAG8645908.1"/>
    <property type="molecule type" value="Genomic_DNA"/>
</dbReference>
<keyword evidence="5" id="KW-0653">Protein transport</keyword>
<feature type="compositionally biased region" description="Gly residues" evidence="9">
    <location>
        <begin position="157"/>
        <end position="171"/>
    </location>
</feature>
<keyword evidence="3" id="KW-0813">Transport</keyword>
<comment type="similarity">
    <text evidence="2">Belongs to the SYS1 family.</text>
</comment>
<evidence type="ECO:0000256" key="10">
    <source>
        <dbReference type="SAM" id="Phobius"/>
    </source>
</evidence>
<proteinExistence type="inferred from homology"/>
<evidence type="ECO:0000256" key="4">
    <source>
        <dbReference type="ARBA" id="ARBA00022692"/>
    </source>
</evidence>
<dbReference type="GO" id="GO:0043001">
    <property type="term" value="P:Golgi to plasma membrane protein transport"/>
    <property type="evidence" value="ECO:0007669"/>
    <property type="project" value="TreeGrafter"/>
</dbReference>
<dbReference type="GO" id="GO:0034067">
    <property type="term" value="P:protein localization to Golgi apparatus"/>
    <property type="evidence" value="ECO:0007669"/>
    <property type="project" value="TreeGrafter"/>
</dbReference>
<keyword evidence="8 10" id="KW-0472">Membrane</keyword>
<evidence type="ECO:0000256" key="9">
    <source>
        <dbReference type="SAM" id="MobiDB-lite"/>
    </source>
</evidence>
<gene>
    <name evidence="11" type="ORF">ALEPTO_LOCUS9861</name>
</gene>
<dbReference type="GO" id="GO:0006895">
    <property type="term" value="P:Golgi to endosome transport"/>
    <property type="evidence" value="ECO:0007669"/>
    <property type="project" value="TreeGrafter"/>
</dbReference>
<dbReference type="InterPro" id="IPR019185">
    <property type="entry name" value="Integral_membrane_SYS1-rel"/>
</dbReference>
<dbReference type="Pfam" id="PF09801">
    <property type="entry name" value="SYS1"/>
    <property type="match status" value="1"/>
</dbReference>
<accession>A0A9N9DMV3</accession>
<dbReference type="GO" id="GO:0005802">
    <property type="term" value="C:trans-Golgi network"/>
    <property type="evidence" value="ECO:0007669"/>
    <property type="project" value="TreeGrafter"/>
</dbReference>
<dbReference type="GO" id="GO:0005829">
    <property type="term" value="C:cytosol"/>
    <property type="evidence" value="ECO:0007669"/>
    <property type="project" value="GOC"/>
</dbReference>
<evidence type="ECO:0000256" key="2">
    <source>
        <dbReference type="ARBA" id="ARBA00008160"/>
    </source>
</evidence>
<keyword evidence="12" id="KW-1185">Reference proteome</keyword>
<comment type="caution">
    <text evidence="11">The sequence shown here is derived from an EMBL/GenBank/DDBJ whole genome shotgun (WGS) entry which is preliminary data.</text>
</comment>
<feature type="transmembrane region" description="Helical" evidence="10">
    <location>
        <begin position="96"/>
        <end position="113"/>
    </location>
</feature>
<feature type="transmembrane region" description="Helical" evidence="10">
    <location>
        <begin position="119"/>
        <end position="140"/>
    </location>
</feature>
<feature type="transmembrane region" description="Helical" evidence="10">
    <location>
        <begin position="63"/>
        <end position="84"/>
    </location>
</feature>
<evidence type="ECO:0000313" key="11">
    <source>
        <dbReference type="EMBL" id="CAG8645908.1"/>
    </source>
</evidence>